<dbReference type="CDD" id="cd17323">
    <property type="entry name" value="MFS_Tpo1_MDR_like"/>
    <property type="match status" value="1"/>
</dbReference>
<dbReference type="InterPro" id="IPR020846">
    <property type="entry name" value="MFS_dom"/>
</dbReference>
<organism evidence="8 9">
    <name type="scientific">Penicillium salamii</name>
    <dbReference type="NCBI Taxonomy" id="1612424"/>
    <lineage>
        <taxon>Eukaryota</taxon>
        <taxon>Fungi</taxon>
        <taxon>Dikarya</taxon>
        <taxon>Ascomycota</taxon>
        <taxon>Pezizomycotina</taxon>
        <taxon>Eurotiomycetes</taxon>
        <taxon>Eurotiomycetidae</taxon>
        <taxon>Eurotiales</taxon>
        <taxon>Aspergillaceae</taxon>
        <taxon>Penicillium</taxon>
    </lineage>
</organism>
<dbReference type="SUPFAM" id="SSF103473">
    <property type="entry name" value="MFS general substrate transporter"/>
    <property type="match status" value="1"/>
</dbReference>
<dbReference type="InterPro" id="IPR036259">
    <property type="entry name" value="MFS_trans_sf"/>
</dbReference>
<feature type="transmembrane region" description="Helical" evidence="6">
    <location>
        <begin position="592"/>
        <end position="613"/>
    </location>
</feature>
<feature type="transmembrane region" description="Helical" evidence="6">
    <location>
        <begin position="307"/>
        <end position="326"/>
    </location>
</feature>
<protein>
    <recommendedName>
        <fullName evidence="7">Major facilitator superfamily (MFS) profile domain-containing protein</fullName>
    </recommendedName>
</protein>
<dbReference type="OrthoDB" id="3936150at2759"/>
<dbReference type="GO" id="GO:0005886">
    <property type="term" value="C:plasma membrane"/>
    <property type="evidence" value="ECO:0007669"/>
    <property type="project" value="TreeGrafter"/>
</dbReference>
<feature type="transmembrane region" description="Helical" evidence="6">
    <location>
        <begin position="524"/>
        <end position="547"/>
    </location>
</feature>
<feature type="region of interest" description="Disordered" evidence="5">
    <location>
        <begin position="123"/>
        <end position="145"/>
    </location>
</feature>
<evidence type="ECO:0000256" key="3">
    <source>
        <dbReference type="ARBA" id="ARBA00022989"/>
    </source>
</evidence>
<proteinExistence type="predicted"/>
<feature type="transmembrane region" description="Helical" evidence="6">
    <location>
        <begin position="251"/>
        <end position="269"/>
    </location>
</feature>
<accession>A0A9W4IZ40</accession>
<feature type="transmembrane region" description="Helical" evidence="6">
    <location>
        <begin position="408"/>
        <end position="435"/>
    </location>
</feature>
<keyword evidence="2 6" id="KW-0812">Transmembrane</keyword>
<keyword evidence="3 6" id="KW-1133">Transmembrane helix</keyword>
<sequence length="631" mass="71425">MQSFLERRRIRRKLEQQIVTKHGTPEDVWTDEGRYYYRDGEIHTHPREAGDDIPAARRREHGHRTFISGPTINRHSARTHLERDGDVERADVDPDLQTDPHTINTQETLGNTTDMMVTGVERIGPRTGRDTGVHDGIPTGDGETDIESVSDIESIKRNKIIVVTFEGDLDMMDPHNWSFKRRLWTTLLTSVIASVMFWSSTIDATAHKRTSSLFHTSFEVQTLPTTFYLVGLGAGALVTAPISELFGRTPVYIPTTVGFMLFNMIAALSHNVEQRISCRCIAGLFGSAPAVLAGASLVDVWSRVERVYAFPIFAIIGFSGALVGPIPGSYVVNSHFSWRWVDWITIIYAGFILTLMILLLPETYSPILLYWKAKELRRLTGDDRYRSPLEFNKVSFWSRLRISLYRPILLFVTEPIISIHATYLSILFIVLYTFIAGYVSIFQEKNNFSATEAALAFLGIEVGVLLSALTVPLAMWFLRRDIRLSREKGQNRPDPEISLYMGMFGAPFIPVSLFWMGWTSRLSISFWCPLIASVFFGFGTLCVFVSAFQYVADSFELNVASALSTLQMMRLVSAGVMAIVSEVMYKKLGIGWTLTLLGCLSFLFLPAPYLLYWKGDKVRSWSKYARRDEKK</sequence>
<evidence type="ECO:0000259" key="7">
    <source>
        <dbReference type="PROSITE" id="PS50850"/>
    </source>
</evidence>
<keyword evidence="4 6" id="KW-0472">Membrane</keyword>
<feature type="transmembrane region" description="Helical" evidence="6">
    <location>
        <begin position="499"/>
        <end position="518"/>
    </location>
</feature>
<dbReference type="InterPro" id="IPR011701">
    <property type="entry name" value="MFS"/>
</dbReference>
<evidence type="ECO:0000256" key="4">
    <source>
        <dbReference type="ARBA" id="ARBA00023136"/>
    </source>
</evidence>
<dbReference type="GO" id="GO:0022857">
    <property type="term" value="F:transmembrane transporter activity"/>
    <property type="evidence" value="ECO:0007669"/>
    <property type="project" value="InterPro"/>
</dbReference>
<evidence type="ECO:0000256" key="5">
    <source>
        <dbReference type="SAM" id="MobiDB-lite"/>
    </source>
</evidence>
<comment type="caution">
    <text evidence="8">The sequence shown here is derived from an EMBL/GenBank/DDBJ whole genome shotgun (WGS) entry which is preliminary data.</text>
</comment>
<feature type="transmembrane region" description="Helical" evidence="6">
    <location>
        <begin position="281"/>
        <end position="300"/>
    </location>
</feature>
<evidence type="ECO:0000313" key="8">
    <source>
        <dbReference type="EMBL" id="CAG8370585.1"/>
    </source>
</evidence>
<gene>
    <name evidence="8" type="ORF">PSALAMII_LOCUS4877</name>
</gene>
<feature type="transmembrane region" description="Helical" evidence="6">
    <location>
        <begin position="346"/>
        <end position="371"/>
    </location>
</feature>
<feature type="domain" description="Major facilitator superfamily (MFS) profile" evidence="7">
    <location>
        <begin position="185"/>
        <end position="616"/>
    </location>
</feature>
<dbReference type="PANTHER" id="PTHR23502:SF47">
    <property type="entry name" value="MAJOR FACILITATOR SUPERFAMILY (MFS) PROFILE DOMAIN-CONTAINING PROTEIN-RELATED"/>
    <property type="match status" value="1"/>
</dbReference>
<evidence type="ECO:0000256" key="6">
    <source>
        <dbReference type="SAM" id="Phobius"/>
    </source>
</evidence>
<dbReference type="Pfam" id="PF07690">
    <property type="entry name" value="MFS_1"/>
    <property type="match status" value="1"/>
</dbReference>
<evidence type="ECO:0000256" key="1">
    <source>
        <dbReference type="ARBA" id="ARBA00004141"/>
    </source>
</evidence>
<feature type="transmembrane region" description="Helical" evidence="6">
    <location>
        <begin position="455"/>
        <end position="478"/>
    </location>
</feature>
<dbReference type="AlphaFoldDB" id="A0A9W4IZ40"/>
<evidence type="ECO:0000313" key="9">
    <source>
        <dbReference type="Proteomes" id="UP001152646"/>
    </source>
</evidence>
<dbReference type="Gene3D" id="1.20.1250.20">
    <property type="entry name" value="MFS general substrate transporter like domains"/>
    <property type="match status" value="1"/>
</dbReference>
<dbReference type="PROSITE" id="PS50850">
    <property type="entry name" value="MFS"/>
    <property type="match status" value="1"/>
</dbReference>
<reference evidence="8" key="1">
    <citation type="submission" date="2021-07" db="EMBL/GenBank/DDBJ databases">
        <authorList>
            <person name="Branca A.L. A."/>
        </authorList>
    </citation>
    <scope>NUCLEOTIDE SEQUENCE</scope>
</reference>
<evidence type="ECO:0000256" key="2">
    <source>
        <dbReference type="ARBA" id="ARBA00022692"/>
    </source>
</evidence>
<dbReference type="Proteomes" id="UP001152646">
    <property type="component" value="Unassembled WGS sequence"/>
</dbReference>
<feature type="transmembrane region" description="Helical" evidence="6">
    <location>
        <begin position="222"/>
        <end position="239"/>
    </location>
</feature>
<comment type="subcellular location">
    <subcellularLocation>
        <location evidence="1">Membrane</location>
        <topology evidence="1">Multi-pass membrane protein</topology>
    </subcellularLocation>
</comment>
<name>A0A9W4IZ40_9EURO</name>
<dbReference type="PANTHER" id="PTHR23502">
    <property type="entry name" value="MAJOR FACILITATOR SUPERFAMILY"/>
    <property type="match status" value="1"/>
</dbReference>
<dbReference type="EMBL" id="CAJVPA010000181">
    <property type="protein sequence ID" value="CAG8370585.1"/>
    <property type="molecule type" value="Genomic_DNA"/>
</dbReference>
<feature type="compositionally biased region" description="Basic and acidic residues" evidence="5">
    <location>
        <begin position="123"/>
        <end position="133"/>
    </location>
</feature>
<feature type="transmembrane region" description="Helical" evidence="6">
    <location>
        <begin position="183"/>
        <end position="202"/>
    </location>
</feature>